<organism evidence="1">
    <name type="scientific">uncultured Segetibacter sp</name>
    <dbReference type="NCBI Taxonomy" id="481133"/>
    <lineage>
        <taxon>Bacteria</taxon>
        <taxon>Pseudomonadati</taxon>
        <taxon>Bacteroidota</taxon>
        <taxon>Chitinophagia</taxon>
        <taxon>Chitinophagales</taxon>
        <taxon>Chitinophagaceae</taxon>
        <taxon>Segetibacter</taxon>
        <taxon>environmental samples</taxon>
    </lineage>
</organism>
<accession>A0A6J4RMI3</accession>
<name>A0A6J4RMI3_9BACT</name>
<dbReference type="AlphaFoldDB" id="A0A6J4RMI3"/>
<sequence>MDIIVVPSFNFSSPVGVFVHLFGLSRLRKFLFCNMIEDFE</sequence>
<evidence type="ECO:0000313" key="1">
    <source>
        <dbReference type="EMBL" id="CAA9476448.1"/>
    </source>
</evidence>
<proteinExistence type="predicted"/>
<dbReference type="EMBL" id="CADCVN010000283">
    <property type="protein sequence ID" value="CAA9476448.1"/>
    <property type="molecule type" value="Genomic_DNA"/>
</dbReference>
<reference evidence="1" key="1">
    <citation type="submission" date="2020-02" db="EMBL/GenBank/DDBJ databases">
        <authorList>
            <person name="Meier V. D."/>
        </authorList>
    </citation>
    <scope>NUCLEOTIDE SEQUENCE</scope>
    <source>
        <strain evidence="1">AVDCRST_MAG96</strain>
    </source>
</reference>
<protein>
    <submittedName>
        <fullName evidence="1">Uncharacterized protein</fullName>
    </submittedName>
</protein>
<gene>
    <name evidence="1" type="ORF">AVDCRST_MAG96-744</name>
</gene>